<feature type="transmembrane region" description="Helical" evidence="6">
    <location>
        <begin position="21"/>
        <end position="42"/>
    </location>
</feature>
<dbReference type="PANTHER" id="PTHR30294">
    <property type="entry name" value="MEMBRANE COMPONENT OF ABC TRANSPORTER YHHJ-RELATED"/>
    <property type="match status" value="1"/>
</dbReference>
<name>A0A5C8NZX2_9BACI</name>
<gene>
    <name evidence="8" type="ORF">FHP05_03885</name>
</gene>
<evidence type="ECO:0000313" key="9">
    <source>
        <dbReference type="Proteomes" id="UP000321574"/>
    </source>
</evidence>
<sequence length="411" mass="45766">MRNAMKVAKWEIKKNLKNKSYLIGLFITPIIILVFGIIGSLIGESAEEEALVNVMIQDELGVYEAIEEMAEVHDLGWTINRTDLSEDEAKKEIKDTEETAYLFINQKALDNGAIPVYMSEDLDEQFTMQLQAIEPPIKALQMESIGLSEEQLTKVASPIVFAEQSVSDKDDEKDKGENQAEKDPLERIIPGVFAGIILFSIVIAGMYIFQSASQEKKDKIAEIILSSITPNELMQGKIIGYFVLGILQAVVLLAFAVPMALWKTDIPVLEYIFVPETLILVLIAVLGYLLFAALFVGIGATMADVSTTGNFQGLVMMLPFLPFMFATPVFMDPTGIVAKVGTYFPFTTPGVLLMRLIAMEEWPWMEIGIAFVVLIVSILIMMKLAGKIFKVGILMYGKNATPKEIWKWLWA</sequence>
<dbReference type="EMBL" id="VDUW01000002">
    <property type="protein sequence ID" value="TXL66536.1"/>
    <property type="molecule type" value="Genomic_DNA"/>
</dbReference>
<feature type="transmembrane region" description="Helical" evidence="6">
    <location>
        <begin position="188"/>
        <end position="209"/>
    </location>
</feature>
<keyword evidence="2" id="KW-1003">Cell membrane</keyword>
<feature type="transmembrane region" description="Helical" evidence="6">
    <location>
        <begin position="362"/>
        <end position="385"/>
    </location>
</feature>
<keyword evidence="5 6" id="KW-0472">Membrane</keyword>
<evidence type="ECO:0000256" key="3">
    <source>
        <dbReference type="ARBA" id="ARBA00022692"/>
    </source>
</evidence>
<feature type="transmembrane region" description="Helical" evidence="6">
    <location>
        <begin position="238"/>
        <end position="257"/>
    </location>
</feature>
<dbReference type="InterPro" id="IPR013525">
    <property type="entry name" value="ABC2_TM"/>
</dbReference>
<reference evidence="8 9" key="1">
    <citation type="submission" date="2019-06" db="EMBL/GenBank/DDBJ databases">
        <title>Cerasibacillus sp. nov., isolated from maize field.</title>
        <authorList>
            <person name="Lin S.-Y."/>
            <person name="Tsai C.-F."/>
            <person name="Young C.-C."/>
        </authorList>
    </citation>
    <scope>NUCLEOTIDE SEQUENCE [LARGE SCALE GENOMIC DNA]</scope>
    <source>
        <strain evidence="8 9">CC-CFT480</strain>
    </source>
</reference>
<keyword evidence="3 6" id="KW-0812">Transmembrane</keyword>
<feature type="domain" description="ABC-2 type transporter transmembrane" evidence="7">
    <location>
        <begin position="19"/>
        <end position="385"/>
    </location>
</feature>
<evidence type="ECO:0000256" key="5">
    <source>
        <dbReference type="ARBA" id="ARBA00023136"/>
    </source>
</evidence>
<keyword evidence="9" id="KW-1185">Reference proteome</keyword>
<proteinExistence type="predicted"/>
<feature type="transmembrane region" description="Helical" evidence="6">
    <location>
        <begin position="277"/>
        <end position="299"/>
    </location>
</feature>
<accession>A0A5C8NZX2</accession>
<dbReference type="GO" id="GO:0005886">
    <property type="term" value="C:plasma membrane"/>
    <property type="evidence" value="ECO:0007669"/>
    <property type="project" value="UniProtKB-SubCell"/>
</dbReference>
<evidence type="ECO:0000256" key="1">
    <source>
        <dbReference type="ARBA" id="ARBA00004651"/>
    </source>
</evidence>
<dbReference type="RefSeq" id="WP_147665936.1">
    <property type="nucleotide sequence ID" value="NZ_VDUW01000002.1"/>
</dbReference>
<feature type="transmembrane region" description="Helical" evidence="6">
    <location>
        <begin position="311"/>
        <end position="331"/>
    </location>
</feature>
<evidence type="ECO:0000259" key="7">
    <source>
        <dbReference type="Pfam" id="PF12698"/>
    </source>
</evidence>
<comment type="caution">
    <text evidence="8">The sequence shown here is derived from an EMBL/GenBank/DDBJ whole genome shotgun (WGS) entry which is preliminary data.</text>
</comment>
<evidence type="ECO:0000313" key="8">
    <source>
        <dbReference type="EMBL" id="TXL66536.1"/>
    </source>
</evidence>
<dbReference type="PANTHER" id="PTHR30294:SF29">
    <property type="entry name" value="MULTIDRUG ABC TRANSPORTER PERMEASE YBHS-RELATED"/>
    <property type="match status" value="1"/>
</dbReference>
<dbReference type="AlphaFoldDB" id="A0A5C8NZX2"/>
<evidence type="ECO:0000256" key="4">
    <source>
        <dbReference type="ARBA" id="ARBA00022989"/>
    </source>
</evidence>
<dbReference type="Proteomes" id="UP000321574">
    <property type="component" value="Unassembled WGS sequence"/>
</dbReference>
<dbReference type="Pfam" id="PF12698">
    <property type="entry name" value="ABC2_membrane_3"/>
    <property type="match status" value="1"/>
</dbReference>
<dbReference type="OrthoDB" id="9768837at2"/>
<protein>
    <submittedName>
        <fullName evidence="8">ABC transporter permease</fullName>
    </submittedName>
</protein>
<organism evidence="8 9">
    <name type="scientific">Cerasibacillus terrae</name>
    <dbReference type="NCBI Taxonomy" id="2498845"/>
    <lineage>
        <taxon>Bacteria</taxon>
        <taxon>Bacillati</taxon>
        <taxon>Bacillota</taxon>
        <taxon>Bacilli</taxon>
        <taxon>Bacillales</taxon>
        <taxon>Bacillaceae</taxon>
        <taxon>Cerasibacillus</taxon>
    </lineage>
</organism>
<evidence type="ECO:0000256" key="2">
    <source>
        <dbReference type="ARBA" id="ARBA00022475"/>
    </source>
</evidence>
<dbReference type="GO" id="GO:0140359">
    <property type="term" value="F:ABC-type transporter activity"/>
    <property type="evidence" value="ECO:0007669"/>
    <property type="project" value="InterPro"/>
</dbReference>
<comment type="subcellular location">
    <subcellularLocation>
        <location evidence="1">Cell membrane</location>
        <topology evidence="1">Multi-pass membrane protein</topology>
    </subcellularLocation>
</comment>
<evidence type="ECO:0000256" key="6">
    <source>
        <dbReference type="SAM" id="Phobius"/>
    </source>
</evidence>
<dbReference type="InterPro" id="IPR051449">
    <property type="entry name" value="ABC-2_transporter_component"/>
</dbReference>
<keyword evidence="4 6" id="KW-1133">Transmembrane helix</keyword>